<keyword evidence="7" id="KW-1185">Reference proteome</keyword>
<evidence type="ECO:0000313" key="6">
    <source>
        <dbReference type="EMBL" id="KAG1370196.1"/>
    </source>
</evidence>
<dbReference type="PANTHER" id="PTHR33077">
    <property type="entry name" value="PROTEIN TIFY 4A-RELATED-RELATED"/>
    <property type="match status" value="1"/>
</dbReference>
<dbReference type="InterPro" id="IPR010399">
    <property type="entry name" value="Tify_dom"/>
</dbReference>
<feature type="domain" description="Tify" evidence="5">
    <location>
        <begin position="89"/>
        <end position="123"/>
    </location>
</feature>
<dbReference type="PANTHER" id="PTHR33077:SF5">
    <property type="entry name" value="PROTEIN TIFY 9"/>
    <property type="match status" value="1"/>
</dbReference>
<reference evidence="6" key="1">
    <citation type="journal article" date="2017" name="Gigascience">
        <title>The genome draft of coconut (Cocos nucifera).</title>
        <authorList>
            <person name="Xiao Y."/>
            <person name="Xu P."/>
            <person name="Fan H."/>
            <person name="Baudouin L."/>
            <person name="Xia W."/>
            <person name="Bocs S."/>
            <person name="Xu J."/>
            <person name="Li Q."/>
            <person name="Guo A."/>
            <person name="Zhou L."/>
            <person name="Li J."/>
            <person name="Wu Y."/>
            <person name="Ma Z."/>
            <person name="Armero A."/>
            <person name="Issali A.E."/>
            <person name="Liu N."/>
            <person name="Peng M."/>
            <person name="Yang Y."/>
        </authorList>
    </citation>
    <scope>NUCLEOTIDE SEQUENCE</scope>
    <source>
        <tissue evidence="6">Spear leaf of Hainan Tall coconut</tissue>
    </source>
</reference>
<sequence>MVELDFFGLEKENAARFRAVEPKSSIRGIQSAISRINPQLLKSVLAGGGGSAAFRPSAPAGESCRLVLSPLPSPLPVLSPASSKTSNESPPEAAPFTIFYKGMVTVFDLPQDKAEAIIKLAEDVNRISQQEGLLEQFNEDLPMARKKSLQRFFEKRKERLTALAPYEGEIEVRKEKARKMAATDVVTASNF</sequence>
<keyword evidence="2 4" id="KW-1184">Jasmonic acid signaling pathway</keyword>
<dbReference type="InterPro" id="IPR018467">
    <property type="entry name" value="CCT_CS"/>
</dbReference>
<gene>
    <name evidence="6" type="ORF">COCNU_15G005620</name>
</gene>
<dbReference type="Pfam" id="PF06200">
    <property type="entry name" value="tify"/>
    <property type="match status" value="1"/>
</dbReference>
<dbReference type="InterPro" id="IPR040390">
    <property type="entry name" value="TIFY/JAZ"/>
</dbReference>
<dbReference type="GO" id="GO:0009611">
    <property type="term" value="P:response to wounding"/>
    <property type="evidence" value="ECO:0007669"/>
    <property type="project" value="UniProtKB-UniRule"/>
</dbReference>
<dbReference type="Pfam" id="PF09425">
    <property type="entry name" value="Jas_motif"/>
    <property type="match status" value="1"/>
</dbReference>
<keyword evidence="4" id="KW-0539">Nucleus</keyword>
<evidence type="ECO:0000256" key="1">
    <source>
        <dbReference type="ARBA" id="ARBA00008614"/>
    </source>
</evidence>
<proteinExistence type="inferred from homology"/>
<protein>
    <recommendedName>
        <fullName evidence="4">Protein TIFY</fullName>
    </recommendedName>
    <alternativeName>
        <fullName evidence="4">Jasmonate ZIM domain-containing protein</fullName>
    </alternativeName>
</protein>
<dbReference type="OrthoDB" id="1914366at2759"/>
<evidence type="ECO:0000256" key="4">
    <source>
        <dbReference type="RuleBase" id="RU369065"/>
    </source>
</evidence>
<dbReference type="EMBL" id="CM017886">
    <property type="protein sequence ID" value="KAG1370196.1"/>
    <property type="molecule type" value="Genomic_DNA"/>
</dbReference>
<organism evidence="6 7">
    <name type="scientific">Cocos nucifera</name>
    <name type="common">Coconut palm</name>
    <dbReference type="NCBI Taxonomy" id="13894"/>
    <lineage>
        <taxon>Eukaryota</taxon>
        <taxon>Viridiplantae</taxon>
        <taxon>Streptophyta</taxon>
        <taxon>Embryophyta</taxon>
        <taxon>Tracheophyta</taxon>
        <taxon>Spermatophyta</taxon>
        <taxon>Magnoliopsida</taxon>
        <taxon>Liliopsida</taxon>
        <taxon>Arecaceae</taxon>
        <taxon>Arecoideae</taxon>
        <taxon>Cocoseae</taxon>
        <taxon>Attaleinae</taxon>
        <taxon>Cocos</taxon>
    </lineage>
</organism>
<evidence type="ECO:0000256" key="3">
    <source>
        <dbReference type="ARBA" id="ARBA00022843"/>
    </source>
</evidence>
<comment type="similarity">
    <text evidence="1 4">Belongs to the TIFY/JAZ family.</text>
</comment>
<dbReference type="AlphaFoldDB" id="A0A8K0NDJ5"/>
<comment type="function">
    <text evidence="4">Repressor of jasmonate responses.</text>
</comment>
<comment type="caution">
    <text evidence="6">The sequence shown here is derived from an EMBL/GenBank/DDBJ whole genome shotgun (WGS) entry which is preliminary data.</text>
</comment>
<dbReference type="GO" id="GO:0031347">
    <property type="term" value="P:regulation of defense response"/>
    <property type="evidence" value="ECO:0007669"/>
    <property type="project" value="UniProtKB-UniRule"/>
</dbReference>
<comment type="domain">
    <text evidence="4">The jas domain is required for interaction with COI1.</text>
</comment>
<accession>A0A8K0NDJ5</accession>
<name>A0A8K0NDJ5_COCNU</name>
<dbReference type="PROSITE" id="PS51320">
    <property type="entry name" value="TIFY"/>
    <property type="match status" value="1"/>
</dbReference>
<dbReference type="Proteomes" id="UP000797356">
    <property type="component" value="Chromosome 15"/>
</dbReference>
<keyword evidence="3" id="KW-0832">Ubl conjugation</keyword>
<dbReference type="SMART" id="SM00979">
    <property type="entry name" value="TIFY"/>
    <property type="match status" value="1"/>
</dbReference>
<dbReference type="GO" id="GO:0005634">
    <property type="term" value="C:nucleus"/>
    <property type="evidence" value="ECO:0007669"/>
    <property type="project" value="UniProtKB-SubCell"/>
</dbReference>
<evidence type="ECO:0000259" key="5">
    <source>
        <dbReference type="PROSITE" id="PS51320"/>
    </source>
</evidence>
<evidence type="ECO:0000313" key="7">
    <source>
        <dbReference type="Proteomes" id="UP000797356"/>
    </source>
</evidence>
<dbReference type="GO" id="GO:2000022">
    <property type="term" value="P:regulation of jasmonic acid mediated signaling pathway"/>
    <property type="evidence" value="ECO:0007669"/>
    <property type="project" value="UniProtKB-UniRule"/>
</dbReference>
<evidence type="ECO:0000256" key="2">
    <source>
        <dbReference type="ARBA" id="ARBA00022819"/>
    </source>
</evidence>
<comment type="subcellular location">
    <subcellularLocation>
        <location evidence="4">Nucleus</location>
    </subcellularLocation>
</comment>
<reference evidence="6" key="2">
    <citation type="submission" date="2019-07" db="EMBL/GenBank/DDBJ databases">
        <authorList>
            <person name="Yang Y."/>
            <person name="Bocs S."/>
            <person name="Baudouin L."/>
        </authorList>
    </citation>
    <scope>NUCLEOTIDE SEQUENCE</scope>
    <source>
        <tissue evidence="6">Spear leaf of Hainan Tall coconut</tissue>
    </source>
</reference>